<dbReference type="SUPFAM" id="SSF56112">
    <property type="entry name" value="Protein kinase-like (PK-like)"/>
    <property type="match status" value="1"/>
</dbReference>
<evidence type="ECO:0000256" key="15">
    <source>
        <dbReference type="ARBA" id="ARBA00047899"/>
    </source>
</evidence>
<evidence type="ECO:0000256" key="10">
    <source>
        <dbReference type="ARBA" id="ARBA00022821"/>
    </source>
</evidence>
<keyword evidence="21" id="KW-0675">Receptor</keyword>
<dbReference type="PANTHER" id="PTHR47985">
    <property type="entry name" value="OS07G0668900 PROTEIN"/>
    <property type="match status" value="1"/>
</dbReference>
<dbReference type="Gene3D" id="3.30.200.20">
    <property type="entry name" value="Phosphorylase Kinase, domain 1"/>
    <property type="match status" value="1"/>
</dbReference>
<comment type="catalytic activity">
    <reaction evidence="16">
        <text>L-seryl-[protein] + ATP = O-phospho-L-seryl-[protein] + ADP + H(+)</text>
        <dbReference type="Rhea" id="RHEA:17989"/>
        <dbReference type="Rhea" id="RHEA-COMP:9863"/>
        <dbReference type="Rhea" id="RHEA-COMP:11604"/>
        <dbReference type="ChEBI" id="CHEBI:15378"/>
        <dbReference type="ChEBI" id="CHEBI:29999"/>
        <dbReference type="ChEBI" id="CHEBI:30616"/>
        <dbReference type="ChEBI" id="CHEBI:83421"/>
        <dbReference type="ChEBI" id="CHEBI:456216"/>
        <dbReference type="EC" id="2.7.11.1"/>
    </reaction>
</comment>
<dbReference type="GO" id="GO:0004674">
    <property type="term" value="F:protein serine/threonine kinase activity"/>
    <property type="evidence" value="ECO:0007669"/>
    <property type="project" value="UniProtKB-KW"/>
</dbReference>
<dbReference type="GO" id="GO:0045088">
    <property type="term" value="P:regulation of innate immune response"/>
    <property type="evidence" value="ECO:0007669"/>
    <property type="project" value="UniProtKB-ARBA"/>
</dbReference>
<evidence type="ECO:0000256" key="9">
    <source>
        <dbReference type="ARBA" id="ARBA00022777"/>
    </source>
</evidence>
<dbReference type="EC" id="2.7.11.1" evidence="3"/>
<keyword evidence="9 21" id="KW-0418">Kinase</keyword>
<evidence type="ECO:0000256" key="3">
    <source>
        <dbReference type="ARBA" id="ARBA00012513"/>
    </source>
</evidence>
<dbReference type="Pfam" id="PF00069">
    <property type="entry name" value="Pkinase"/>
    <property type="match status" value="1"/>
</dbReference>
<dbReference type="InterPro" id="IPR000719">
    <property type="entry name" value="Prot_kinase_dom"/>
</dbReference>
<feature type="binding site" evidence="17">
    <location>
        <position position="109"/>
    </location>
    <ligand>
        <name>ATP</name>
        <dbReference type="ChEBI" id="CHEBI:30616"/>
    </ligand>
</feature>
<comment type="subcellular location">
    <subcellularLocation>
        <location evidence="1">Cell membrane</location>
        <topology evidence="1">Lipid-anchor</topology>
    </subcellularLocation>
</comment>
<dbReference type="GO" id="GO:0031349">
    <property type="term" value="P:positive regulation of defense response"/>
    <property type="evidence" value="ECO:0007669"/>
    <property type="project" value="UniProtKB-ARBA"/>
</dbReference>
<evidence type="ECO:0000256" key="18">
    <source>
        <dbReference type="RuleBase" id="RU000304"/>
    </source>
</evidence>
<keyword evidence="10" id="KW-0611">Plant defense</keyword>
<reference evidence="21" key="2">
    <citation type="submission" date="2020-07" db="EMBL/GenBank/DDBJ databases">
        <authorList>
            <person name="Vera ALvarez R."/>
            <person name="Arias-Moreno D.M."/>
            <person name="Jimenez-Jacinto V."/>
            <person name="Jimenez-Bremont J.F."/>
            <person name="Swaminathan K."/>
            <person name="Moose S.P."/>
            <person name="Guerrero-Gonzalez M.L."/>
            <person name="Marino-Ramirez L."/>
            <person name="Landsman D."/>
            <person name="Rodriguez-Kessler M."/>
            <person name="Delgado-Sanchez P."/>
        </authorList>
    </citation>
    <scope>NUCLEOTIDE SEQUENCE</scope>
    <source>
        <tissue evidence="21">Cladode</tissue>
    </source>
</reference>
<feature type="compositionally biased region" description="Basic residues" evidence="19">
    <location>
        <begin position="13"/>
        <end position="24"/>
    </location>
</feature>
<keyword evidence="5 18" id="KW-0723">Serine/threonine-protein kinase</keyword>
<feature type="compositionally biased region" description="Basic and acidic residues" evidence="19">
    <location>
        <begin position="375"/>
        <end position="395"/>
    </location>
</feature>
<evidence type="ECO:0000256" key="7">
    <source>
        <dbReference type="ARBA" id="ARBA00022679"/>
    </source>
</evidence>
<dbReference type="InterPro" id="IPR008271">
    <property type="entry name" value="Ser/Thr_kinase_AS"/>
</dbReference>
<comment type="similarity">
    <text evidence="2">Belongs to the protein kinase superfamily. Ser/Thr protein kinase family.</text>
</comment>
<sequence length="408" mass="45011">MSCFPCFSSQGKRASKRVSSKRGHTPSASPSSTTTQSLPEKNKPRAKVETANGKDVQENGTNNIAAETFTFRELATATKNFRPECLIGEGGFGRVYKGQLSTGQVVAVKQLDRNGLQGNKEFLVEVLMLSLLHHPNLVNLIGYCADGDQRLLVYEYMPLGSLEDHLLDIPPEQKPLDWHSRMKIALGAAKGIEYLHDKANPPVIYRDLKSSNILLDKDFHAKLSDFGLAKLGPTGDKAHVSTRVMGTYGYCAPEYQRTGQLTPKSDVYGFGVVLLELITGRRAIDTRRPNHEQILVTWAQPVFRDPARYPELADPLLRGDMPVKSLNQAVAIAAMCLQEEETARPLMSDVVTALSFLTANPENSNPLPFEPSPSNDHHPEEQDGKETAEAERQRAVAEAMEWGSKSKS</sequence>
<dbReference type="GO" id="GO:0005886">
    <property type="term" value="C:plasma membrane"/>
    <property type="evidence" value="ECO:0007669"/>
    <property type="project" value="UniProtKB-SubCell"/>
</dbReference>
<dbReference type="CDD" id="cd14066">
    <property type="entry name" value="STKc_IRAK"/>
    <property type="match status" value="1"/>
</dbReference>
<dbReference type="SMART" id="SM00220">
    <property type="entry name" value="S_TKc"/>
    <property type="match status" value="1"/>
</dbReference>
<evidence type="ECO:0000256" key="6">
    <source>
        <dbReference type="ARBA" id="ARBA00022553"/>
    </source>
</evidence>
<comment type="catalytic activity">
    <reaction evidence="15">
        <text>L-threonyl-[protein] + ATP = O-phospho-L-threonyl-[protein] + ADP + H(+)</text>
        <dbReference type="Rhea" id="RHEA:46608"/>
        <dbReference type="Rhea" id="RHEA-COMP:11060"/>
        <dbReference type="Rhea" id="RHEA-COMP:11605"/>
        <dbReference type="ChEBI" id="CHEBI:15378"/>
        <dbReference type="ChEBI" id="CHEBI:30013"/>
        <dbReference type="ChEBI" id="CHEBI:30616"/>
        <dbReference type="ChEBI" id="CHEBI:61977"/>
        <dbReference type="ChEBI" id="CHEBI:456216"/>
        <dbReference type="EC" id="2.7.11.1"/>
    </reaction>
</comment>
<dbReference type="AlphaFoldDB" id="A0A7C9DG76"/>
<evidence type="ECO:0000256" key="5">
    <source>
        <dbReference type="ARBA" id="ARBA00022527"/>
    </source>
</evidence>
<dbReference type="InterPro" id="IPR017441">
    <property type="entry name" value="Protein_kinase_ATP_BS"/>
</dbReference>
<feature type="region of interest" description="Disordered" evidence="19">
    <location>
        <begin position="1"/>
        <end position="59"/>
    </location>
</feature>
<keyword evidence="4" id="KW-1003">Cell membrane</keyword>
<keyword evidence="14" id="KW-0449">Lipoprotein</keyword>
<keyword evidence="7 21" id="KW-0808">Transferase</keyword>
<evidence type="ECO:0000256" key="1">
    <source>
        <dbReference type="ARBA" id="ARBA00004193"/>
    </source>
</evidence>
<dbReference type="Gene3D" id="1.10.510.10">
    <property type="entry name" value="Transferase(Phosphotransferase) domain 1"/>
    <property type="match status" value="1"/>
</dbReference>
<dbReference type="GO" id="GO:0005524">
    <property type="term" value="F:ATP binding"/>
    <property type="evidence" value="ECO:0007669"/>
    <property type="project" value="UniProtKB-UniRule"/>
</dbReference>
<evidence type="ECO:0000259" key="20">
    <source>
        <dbReference type="PROSITE" id="PS50011"/>
    </source>
</evidence>
<evidence type="ECO:0000256" key="8">
    <source>
        <dbReference type="ARBA" id="ARBA00022741"/>
    </source>
</evidence>
<keyword evidence="8 17" id="KW-0547">Nucleotide-binding</keyword>
<evidence type="ECO:0000256" key="2">
    <source>
        <dbReference type="ARBA" id="ARBA00008684"/>
    </source>
</evidence>
<evidence type="ECO:0000256" key="11">
    <source>
        <dbReference type="ARBA" id="ARBA00022840"/>
    </source>
</evidence>
<dbReference type="EMBL" id="GISG01126169">
    <property type="protein sequence ID" value="MBA4641862.1"/>
    <property type="molecule type" value="Transcribed_RNA"/>
</dbReference>
<feature type="compositionally biased region" description="Low complexity" evidence="19">
    <location>
        <begin position="25"/>
        <end position="35"/>
    </location>
</feature>
<evidence type="ECO:0000256" key="14">
    <source>
        <dbReference type="ARBA" id="ARBA00023288"/>
    </source>
</evidence>
<feature type="domain" description="Protein kinase" evidence="20">
    <location>
        <begin position="81"/>
        <end position="357"/>
    </location>
</feature>
<protein>
    <recommendedName>
        <fullName evidence="3">non-specific serine/threonine protein kinase</fullName>
        <ecNumber evidence="3">2.7.11.1</ecNumber>
    </recommendedName>
</protein>
<reference evidence="21" key="1">
    <citation type="journal article" date="2013" name="J. Plant Res.">
        <title>Effect of fungi and light on seed germination of three Opuntia species from semiarid lands of central Mexico.</title>
        <authorList>
            <person name="Delgado-Sanchez P."/>
            <person name="Jimenez-Bremont J.F."/>
            <person name="Guerrero-Gonzalez Mde L."/>
            <person name="Flores J."/>
        </authorList>
    </citation>
    <scope>NUCLEOTIDE SEQUENCE</scope>
    <source>
        <tissue evidence="21">Cladode</tissue>
    </source>
</reference>
<evidence type="ECO:0000313" key="21">
    <source>
        <dbReference type="EMBL" id="MBA4641862.1"/>
    </source>
</evidence>
<keyword evidence="11 17" id="KW-0067">ATP-binding</keyword>
<dbReference type="GO" id="GO:0045087">
    <property type="term" value="P:innate immune response"/>
    <property type="evidence" value="ECO:0007669"/>
    <property type="project" value="UniProtKB-ARBA"/>
</dbReference>
<evidence type="ECO:0000256" key="19">
    <source>
        <dbReference type="SAM" id="MobiDB-lite"/>
    </source>
</evidence>
<accession>A0A7C9DG76</accession>
<feature type="region of interest" description="Disordered" evidence="19">
    <location>
        <begin position="360"/>
        <end position="408"/>
    </location>
</feature>
<dbReference type="FunFam" id="1.10.510.10:FF:000032">
    <property type="entry name" value="Serine/threonine-protein kinase PBS1"/>
    <property type="match status" value="1"/>
</dbReference>
<dbReference type="FunFam" id="3.30.200.20:FF:000248">
    <property type="entry name" value="Serine/threonine-protein kinase PBS1"/>
    <property type="match status" value="1"/>
</dbReference>
<dbReference type="PANTHER" id="PTHR47985:SF31">
    <property type="entry name" value="SERINE_THREONINE-PROTEIN KINASE PBL26-RELATED"/>
    <property type="match status" value="1"/>
</dbReference>
<evidence type="ECO:0000256" key="13">
    <source>
        <dbReference type="ARBA" id="ARBA00023139"/>
    </source>
</evidence>
<dbReference type="PROSITE" id="PS00107">
    <property type="entry name" value="PROTEIN_KINASE_ATP"/>
    <property type="match status" value="1"/>
</dbReference>
<keyword evidence="6" id="KW-0597">Phosphoprotein</keyword>
<evidence type="ECO:0000256" key="17">
    <source>
        <dbReference type="PROSITE-ProRule" id="PRU10141"/>
    </source>
</evidence>
<evidence type="ECO:0000256" key="4">
    <source>
        <dbReference type="ARBA" id="ARBA00022475"/>
    </source>
</evidence>
<name>A0A7C9DG76_OPUST</name>
<keyword evidence="13" id="KW-0564">Palmitate</keyword>
<proteinExistence type="inferred from homology"/>
<evidence type="ECO:0000256" key="12">
    <source>
        <dbReference type="ARBA" id="ARBA00023136"/>
    </source>
</evidence>
<organism evidence="21">
    <name type="scientific">Opuntia streptacantha</name>
    <name type="common">Prickly pear cactus</name>
    <name type="synonym">Opuntia cardona</name>
    <dbReference type="NCBI Taxonomy" id="393608"/>
    <lineage>
        <taxon>Eukaryota</taxon>
        <taxon>Viridiplantae</taxon>
        <taxon>Streptophyta</taxon>
        <taxon>Embryophyta</taxon>
        <taxon>Tracheophyta</taxon>
        <taxon>Spermatophyta</taxon>
        <taxon>Magnoliopsida</taxon>
        <taxon>eudicotyledons</taxon>
        <taxon>Gunneridae</taxon>
        <taxon>Pentapetalae</taxon>
        <taxon>Caryophyllales</taxon>
        <taxon>Cactineae</taxon>
        <taxon>Cactaceae</taxon>
        <taxon>Opuntioideae</taxon>
        <taxon>Opuntia</taxon>
    </lineage>
</organism>
<dbReference type="InterPro" id="IPR011009">
    <property type="entry name" value="Kinase-like_dom_sf"/>
</dbReference>
<dbReference type="PROSITE" id="PS50011">
    <property type="entry name" value="PROTEIN_KINASE_DOM"/>
    <property type="match status" value="1"/>
</dbReference>
<keyword evidence="12" id="KW-0472">Membrane</keyword>
<evidence type="ECO:0000256" key="16">
    <source>
        <dbReference type="ARBA" id="ARBA00048679"/>
    </source>
</evidence>
<dbReference type="PROSITE" id="PS00108">
    <property type="entry name" value="PROTEIN_KINASE_ST"/>
    <property type="match status" value="1"/>
</dbReference>